<evidence type="ECO:0000256" key="1">
    <source>
        <dbReference type="SAM" id="MobiDB-lite"/>
    </source>
</evidence>
<evidence type="ECO:0000313" key="3">
    <source>
        <dbReference type="EMBL" id="WMS20444.1"/>
    </source>
</evidence>
<evidence type="ECO:0000256" key="2">
    <source>
        <dbReference type="SAM" id="Phobius"/>
    </source>
</evidence>
<proteinExistence type="predicted"/>
<gene>
    <name evidence="3" type="ORF">RDV51_03650</name>
</gene>
<feature type="transmembrane region" description="Helical" evidence="2">
    <location>
        <begin position="42"/>
        <end position="69"/>
    </location>
</feature>
<feature type="region of interest" description="Disordered" evidence="1">
    <location>
        <begin position="17"/>
        <end position="36"/>
    </location>
</feature>
<dbReference type="RefSeq" id="WP_004696138.1">
    <property type="nucleotide sequence ID" value="NZ_CP133463.1"/>
</dbReference>
<organism evidence="3 4">
    <name type="scientific">Veillonella parvula</name>
    <name type="common">Staphylococcus parvulus</name>
    <dbReference type="NCBI Taxonomy" id="29466"/>
    <lineage>
        <taxon>Bacteria</taxon>
        <taxon>Bacillati</taxon>
        <taxon>Bacillota</taxon>
        <taxon>Negativicutes</taxon>
        <taxon>Veillonellales</taxon>
        <taxon>Veillonellaceae</taxon>
        <taxon>Veillonella</taxon>
    </lineage>
</organism>
<name>A0AB38YRU0_VEIPA</name>
<keyword evidence="2" id="KW-0472">Membrane</keyword>
<sequence length="223" mass="25809">MNGEDIEKVIGKNKEYKQNPIANKNKNNNKKNNSKNRNNMGFILYSTLISMTISVIVLTILLGIVFYAVMWDAKLLDSVAMMEDGRYTRRMVVAQMIWNPVKVTVEDHNKSLYIHDTKRTTLTVQRHALYRKLTDSSLQPVSGSRIVGTTDKRNVGYTQEYPFSVDTNGTVYLRWYINNRFVNDRKYTSGYGGLTIYEVSIGQSAIYDWYKSKEETSYEHRSP</sequence>
<dbReference type="AlphaFoldDB" id="A0AB38YRU0"/>
<evidence type="ECO:0000313" key="4">
    <source>
        <dbReference type="Proteomes" id="UP001228955"/>
    </source>
</evidence>
<reference evidence="3" key="1">
    <citation type="submission" date="2023-08" db="EMBL/GenBank/DDBJ databases">
        <title>Veillonella_parvula_DSM 2007_complete_genome_hifiasm_Zymo_Research_D6332.</title>
        <authorList>
            <person name="Damerum A."/>
        </authorList>
    </citation>
    <scope>NUCLEOTIDE SEQUENCE</scope>
    <source>
        <strain evidence="3">DSM 2007</strain>
    </source>
</reference>
<keyword evidence="2" id="KW-1133">Transmembrane helix</keyword>
<accession>A0AB38YRU0</accession>
<dbReference type="Proteomes" id="UP001228955">
    <property type="component" value="Chromosome"/>
</dbReference>
<protein>
    <submittedName>
        <fullName evidence="3">Uncharacterized protein</fullName>
    </submittedName>
</protein>
<keyword evidence="2" id="KW-0812">Transmembrane</keyword>
<dbReference type="EMBL" id="CP133463">
    <property type="protein sequence ID" value="WMS20444.1"/>
    <property type="molecule type" value="Genomic_DNA"/>
</dbReference>